<feature type="transmembrane region" description="Helical" evidence="1">
    <location>
        <begin position="165"/>
        <end position="183"/>
    </location>
</feature>
<feature type="domain" description="Nucleoside transporter/FeoB GTPase Gate" evidence="2">
    <location>
        <begin position="42"/>
        <end position="150"/>
    </location>
</feature>
<keyword evidence="1" id="KW-1133">Transmembrane helix</keyword>
<keyword evidence="1" id="KW-0472">Membrane</keyword>
<feature type="transmembrane region" description="Helical" evidence="1">
    <location>
        <begin position="133"/>
        <end position="153"/>
    </location>
</feature>
<dbReference type="RefSeq" id="WP_169098760.1">
    <property type="nucleotide sequence ID" value="NZ_JABBVZ010000023.1"/>
</dbReference>
<evidence type="ECO:0000313" key="3">
    <source>
        <dbReference type="EMBL" id="NMP22444.1"/>
    </source>
</evidence>
<feature type="transmembrane region" description="Helical" evidence="1">
    <location>
        <begin position="37"/>
        <end position="54"/>
    </location>
</feature>
<evidence type="ECO:0000259" key="2">
    <source>
        <dbReference type="Pfam" id="PF07670"/>
    </source>
</evidence>
<sequence>MVNVVWLVLIVGGIIVSGLHHTMLPVTQAVVTGTEKAVEVAFGFIGILTLWLGMARIAEESGLMRAFARFLAPIVSRLFPGIPANHPAMGNMVMNMAANILGMGSAATPFGLKAMEELQKLNDVKDRASANMITFLAINTASINLVPATVIALRVAANSKDPTTIVGPTIIATCFSTLVAVVADRIFRRMSRDDTAPPPDGGV</sequence>
<gene>
    <name evidence="3" type="ORF">HIJ39_08775</name>
</gene>
<comment type="caution">
    <text evidence="3">The sequence shown here is derived from an EMBL/GenBank/DDBJ whole genome shotgun (WGS) entry which is preliminary data.</text>
</comment>
<reference evidence="3 4" key="1">
    <citation type="submission" date="2020-04" db="EMBL/GenBank/DDBJ databases">
        <authorList>
            <person name="Zhang R."/>
            <person name="Schippers A."/>
        </authorList>
    </citation>
    <scope>NUCLEOTIDE SEQUENCE [LARGE SCALE GENOMIC DNA]</scope>
    <source>
        <strain evidence="3 4">DSM 109850</strain>
    </source>
</reference>
<protein>
    <submittedName>
        <fullName evidence="3">Nucleoside recognition protein</fullName>
    </submittedName>
</protein>
<accession>A0A7Y0Q3R1</accession>
<proteinExistence type="predicted"/>
<keyword evidence="1" id="KW-0812">Transmembrane</keyword>
<organism evidence="3 4">
    <name type="scientific">Sulfobacillus harzensis</name>
    <dbReference type="NCBI Taxonomy" id="2729629"/>
    <lineage>
        <taxon>Bacteria</taxon>
        <taxon>Bacillati</taxon>
        <taxon>Bacillota</taxon>
        <taxon>Clostridia</taxon>
        <taxon>Eubacteriales</taxon>
        <taxon>Clostridiales Family XVII. Incertae Sedis</taxon>
        <taxon>Sulfobacillus</taxon>
    </lineage>
</organism>
<keyword evidence="4" id="KW-1185">Reference proteome</keyword>
<dbReference type="AlphaFoldDB" id="A0A7Y0Q3R1"/>
<dbReference type="Proteomes" id="UP000533476">
    <property type="component" value="Unassembled WGS sequence"/>
</dbReference>
<dbReference type="InterPro" id="IPR011642">
    <property type="entry name" value="Gate_dom"/>
</dbReference>
<dbReference type="EMBL" id="JABBVZ010000023">
    <property type="protein sequence ID" value="NMP22444.1"/>
    <property type="molecule type" value="Genomic_DNA"/>
</dbReference>
<evidence type="ECO:0000256" key="1">
    <source>
        <dbReference type="SAM" id="Phobius"/>
    </source>
</evidence>
<dbReference type="Pfam" id="PF07670">
    <property type="entry name" value="Gate"/>
    <property type="match status" value="1"/>
</dbReference>
<name>A0A7Y0Q3R1_9FIRM</name>
<evidence type="ECO:0000313" key="4">
    <source>
        <dbReference type="Proteomes" id="UP000533476"/>
    </source>
</evidence>